<proteinExistence type="predicted"/>
<keyword evidence="2" id="KW-1133">Transmembrane helix</keyword>
<accession>A0ABU5JYS7</accession>
<keyword evidence="2" id="KW-0472">Membrane</keyword>
<evidence type="ECO:0000256" key="2">
    <source>
        <dbReference type="SAM" id="Phobius"/>
    </source>
</evidence>
<organism evidence="3 4">
    <name type="scientific">Bacillus bingmayongensis</name>
    <dbReference type="NCBI Taxonomy" id="1150157"/>
    <lineage>
        <taxon>Bacteria</taxon>
        <taxon>Bacillati</taxon>
        <taxon>Bacillota</taxon>
        <taxon>Bacilli</taxon>
        <taxon>Bacillales</taxon>
        <taxon>Bacillaceae</taxon>
        <taxon>Bacillus</taxon>
    </lineage>
</organism>
<feature type="region of interest" description="Disordered" evidence="1">
    <location>
        <begin position="1"/>
        <end position="37"/>
    </location>
</feature>
<evidence type="ECO:0000256" key="1">
    <source>
        <dbReference type="SAM" id="MobiDB-lite"/>
    </source>
</evidence>
<comment type="caution">
    <text evidence="3">The sequence shown here is derived from an EMBL/GenBank/DDBJ whole genome shotgun (WGS) entry which is preliminary data.</text>
</comment>
<gene>
    <name evidence="3" type="ORF">U2I54_16230</name>
</gene>
<evidence type="ECO:0008006" key="5">
    <source>
        <dbReference type="Google" id="ProtNLM"/>
    </source>
</evidence>
<dbReference type="Proteomes" id="UP001291930">
    <property type="component" value="Unassembled WGS sequence"/>
</dbReference>
<name>A0ABU5JYS7_9BACI</name>
<dbReference type="EMBL" id="JAXOVW010000035">
    <property type="protein sequence ID" value="MDZ5608599.1"/>
    <property type="molecule type" value="Genomic_DNA"/>
</dbReference>
<keyword evidence="2" id="KW-0812">Transmembrane</keyword>
<evidence type="ECO:0000313" key="4">
    <source>
        <dbReference type="Proteomes" id="UP001291930"/>
    </source>
</evidence>
<sequence>MSGKQIGKGYDNRKSDRKLEKMKREMTKQKRKISKGEPRKAVVYLHSSEQQLKDVMQENHELKLEVEEYKQQYRISEELKKSYSNENKSLRERYTKLQRQHAALFISYIVTTIVIGVFWMI</sequence>
<feature type="compositionally biased region" description="Basic and acidic residues" evidence="1">
    <location>
        <begin position="10"/>
        <end position="37"/>
    </location>
</feature>
<dbReference type="RefSeq" id="WP_374218312.1">
    <property type="nucleotide sequence ID" value="NZ_JAXOVW010000035.1"/>
</dbReference>
<protein>
    <recommendedName>
        <fullName evidence="5">Phage protein</fullName>
    </recommendedName>
</protein>
<reference evidence="4" key="1">
    <citation type="submission" date="2023-11" db="EMBL/GenBank/DDBJ databases">
        <title>Genome Sequence of Bacillus pseudomycoides stain BUPM19.</title>
        <authorList>
            <person name="Farhat A."/>
        </authorList>
    </citation>
    <scope>NUCLEOTIDE SEQUENCE [LARGE SCALE GENOMIC DNA]</scope>
    <source>
        <strain evidence="4">BUPM19</strain>
    </source>
</reference>
<feature type="transmembrane region" description="Helical" evidence="2">
    <location>
        <begin position="101"/>
        <end position="120"/>
    </location>
</feature>
<keyword evidence="4" id="KW-1185">Reference proteome</keyword>
<evidence type="ECO:0000313" key="3">
    <source>
        <dbReference type="EMBL" id="MDZ5608599.1"/>
    </source>
</evidence>